<accession>A0A9P6VMS2</accession>
<dbReference type="GO" id="GO:0005634">
    <property type="term" value="C:nucleus"/>
    <property type="evidence" value="ECO:0007669"/>
    <property type="project" value="TreeGrafter"/>
</dbReference>
<proteinExistence type="predicted"/>
<reference evidence="2" key="1">
    <citation type="submission" date="2019-07" db="EMBL/GenBank/DDBJ databases">
        <title>Hyphodiscus hymeniophilus genome sequencing and assembly.</title>
        <authorList>
            <person name="Kramer G."/>
            <person name="Nodwell J."/>
        </authorList>
    </citation>
    <scope>NUCLEOTIDE SEQUENCE</scope>
    <source>
        <strain evidence="2">ATCC 34498</strain>
    </source>
</reference>
<dbReference type="AlphaFoldDB" id="A0A9P6VMS2"/>
<dbReference type="GO" id="GO:0035197">
    <property type="term" value="F:siRNA binding"/>
    <property type="evidence" value="ECO:0007669"/>
    <property type="project" value="TreeGrafter"/>
</dbReference>
<gene>
    <name evidence="2" type="ORF">D0Z07_3475</name>
</gene>
<dbReference type="InterPro" id="IPR048263">
    <property type="entry name" value="Arb2"/>
</dbReference>
<name>A0A9P6VMS2_9HELO</name>
<dbReference type="EMBL" id="VNKQ01000006">
    <property type="protein sequence ID" value="KAG0650407.1"/>
    <property type="molecule type" value="Genomic_DNA"/>
</dbReference>
<sequence length="394" mass="44629">MFRRLDAGLPKDPIYPTTLEGLGYALCFLPLHVSLTTNSYFVNEQDEIRNKENHKAYFKYFLTKNERYNIMQREAMNEAIRNIISERLTSLGLTKIRLPLNVEENSPNVPIFISSDLKTKKRVLILFYEQNQDLGVFAHRIIGGQGGINVGSAIDMVKYIQHLPNSPGIILANIGQLLWCRRGRKAVTQTSWMALPQKSAVELPYRIDIENNTVPGNRNTAEHVEYIFNHVVENLCDPTSKLDVIGVGEGAVKVAEFLAKKEIWKRWGGRMEAFAAIATYYHASDNENADFARWLRRRGRAFLVSQEPCGAFLAGPAGKKLIPAHGCPVFSLGEPYYTETMLPKGYRTVVDWFQVVSKVTEYVNPAFAFESDSDEEEEIDTPGINFDRVDQIAD</sequence>
<dbReference type="Pfam" id="PF22749">
    <property type="entry name" value="Arb2"/>
    <property type="match status" value="1"/>
</dbReference>
<dbReference type="Proteomes" id="UP000785200">
    <property type="component" value="Unassembled WGS sequence"/>
</dbReference>
<dbReference type="PANTHER" id="PTHR21357:SF4">
    <property type="entry name" value="FAM172 FAMILY PROTEIN HOMOLOG CG10038"/>
    <property type="match status" value="1"/>
</dbReference>
<dbReference type="InterPro" id="IPR053858">
    <property type="entry name" value="Arb2_dom"/>
</dbReference>
<evidence type="ECO:0000313" key="3">
    <source>
        <dbReference type="Proteomes" id="UP000785200"/>
    </source>
</evidence>
<evidence type="ECO:0000259" key="1">
    <source>
        <dbReference type="Pfam" id="PF22749"/>
    </source>
</evidence>
<dbReference type="OrthoDB" id="421951at2759"/>
<evidence type="ECO:0000313" key="2">
    <source>
        <dbReference type="EMBL" id="KAG0650407.1"/>
    </source>
</evidence>
<dbReference type="PANTHER" id="PTHR21357">
    <property type="entry name" value="FAM172 FAMILY PROTEIN HOMOLOG CG10038"/>
    <property type="match status" value="1"/>
</dbReference>
<keyword evidence="3" id="KW-1185">Reference proteome</keyword>
<organism evidence="2 3">
    <name type="scientific">Hyphodiscus hymeniophilus</name>
    <dbReference type="NCBI Taxonomy" id="353542"/>
    <lineage>
        <taxon>Eukaryota</taxon>
        <taxon>Fungi</taxon>
        <taxon>Dikarya</taxon>
        <taxon>Ascomycota</taxon>
        <taxon>Pezizomycotina</taxon>
        <taxon>Leotiomycetes</taxon>
        <taxon>Helotiales</taxon>
        <taxon>Hyphodiscaceae</taxon>
        <taxon>Hyphodiscus</taxon>
    </lineage>
</organism>
<comment type="caution">
    <text evidence="2">The sequence shown here is derived from an EMBL/GenBank/DDBJ whole genome shotgun (WGS) entry which is preliminary data.</text>
</comment>
<feature type="domain" description="Arb2" evidence="1">
    <location>
        <begin position="39"/>
        <end position="309"/>
    </location>
</feature>
<protein>
    <recommendedName>
        <fullName evidence="1">Arb2 domain-containing protein</fullName>
    </recommendedName>
</protein>
<dbReference type="GO" id="GO:0031048">
    <property type="term" value="P:regulatory ncRNA-mediated heterochromatin formation"/>
    <property type="evidence" value="ECO:0007669"/>
    <property type="project" value="TreeGrafter"/>
</dbReference>